<dbReference type="EMBL" id="DXEV01000130">
    <property type="protein sequence ID" value="HIX57123.1"/>
    <property type="molecule type" value="Genomic_DNA"/>
</dbReference>
<evidence type="ECO:0000256" key="3">
    <source>
        <dbReference type="SAM" id="MobiDB-lite"/>
    </source>
</evidence>
<evidence type="ECO:0000256" key="1">
    <source>
        <dbReference type="ARBA" id="ARBA00093464"/>
    </source>
</evidence>
<dbReference type="AlphaFoldDB" id="A0A9D1WDQ1"/>
<accession>A0A9D1WDQ1</accession>
<dbReference type="Proteomes" id="UP000886829">
    <property type="component" value="Unassembled WGS sequence"/>
</dbReference>
<reference evidence="4" key="2">
    <citation type="submission" date="2021-04" db="EMBL/GenBank/DDBJ databases">
        <authorList>
            <person name="Gilroy R."/>
        </authorList>
    </citation>
    <scope>NUCLEOTIDE SEQUENCE</scope>
    <source>
        <strain evidence="4">USASDec5-558</strain>
    </source>
</reference>
<evidence type="ECO:0000256" key="2">
    <source>
        <dbReference type="ARBA" id="ARBA00093628"/>
    </source>
</evidence>
<dbReference type="Pfam" id="PF04219">
    <property type="entry name" value="DUF413"/>
    <property type="match status" value="1"/>
</dbReference>
<proteinExistence type="inferred from homology"/>
<reference evidence="4" key="1">
    <citation type="journal article" date="2021" name="PeerJ">
        <title>Extensive microbial diversity within the chicken gut microbiome revealed by metagenomics and culture.</title>
        <authorList>
            <person name="Gilroy R."/>
            <person name="Ravi A."/>
            <person name="Getino M."/>
            <person name="Pursley I."/>
            <person name="Horton D.L."/>
            <person name="Alikhan N.F."/>
            <person name="Baker D."/>
            <person name="Gharbi K."/>
            <person name="Hall N."/>
            <person name="Watson M."/>
            <person name="Adriaenssens E.M."/>
            <person name="Foster-Nyarko E."/>
            <person name="Jarju S."/>
            <person name="Secka A."/>
            <person name="Antonio M."/>
            <person name="Oren A."/>
            <person name="Chaudhuri R.R."/>
            <person name="La Ragione R."/>
            <person name="Hildebrand F."/>
            <person name="Pallen M.J."/>
        </authorList>
    </citation>
    <scope>NUCLEOTIDE SEQUENCE</scope>
    <source>
        <strain evidence="4">USASDec5-558</strain>
    </source>
</reference>
<evidence type="ECO:0000313" key="5">
    <source>
        <dbReference type="Proteomes" id="UP000886829"/>
    </source>
</evidence>
<comment type="similarity">
    <text evidence="1">Belongs to the MaoP family.</text>
</comment>
<organism evidence="4 5">
    <name type="scientific">Candidatus Anaerobiospirillum pullistercoris</name>
    <dbReference type="NCBI Taxonomy" id="2838452"/>
    <lineage>
        <taxon>Bacteria</taxon>
        <taxon>Pseudomonadati</taxon>
        <taxon>Pseudomonadota</taxon>
        <taxon>Gammaproteobacteria</taxon>
        <taxon>Aeromonadales</taxon>
        <taxon>Succinivibrionaceae</taxon>
        <taxon>Anaerobiospirillum</taxon>
    </lineage>
</organism>
<protein>
    <recommendedName>
        <fullName evidence="2">Macrodomain Ori protein</fullName>
    </recommendedName>
</protein>
<name>A0A9D1WDQ1_9GAMM</name>
<comment type="caution">
    <text evidence="4">The sequence shown here is derived from an EMBL/GenBank/DDBJ whole genome shotgun (WGS) entry which is preliminary data.</text>
</comment>
<sequence length="120" mass="13425">MSFESEKPFNDFQHFARGVRRSGEFSIRESDILEKCGTAMMELHLGTRQPIDETERVFLEQLHSDDVITDPNAKIFKKYLQVIQPRRLHRLCSVGADDEMGGATDFSGGGNGGSDDSSID</sequence>
<evidence type="ECO:0000313" key="4">
    <source>
        <dbReference type="EMBL" id="HIX57123.1"/>
    </source>
</evidence>
<dbReference type="InterPro" id="IPR007335">
    <property type="entry name" value="DUF413"/>
</dbReference>
<feature type="region of interest" description="Disordered" evidence="3">
    <location>
        <begin position="100"/>
        <end position="120"/>
    </location>
</feature>
<gene>
    <name evidence="4" type="primary">maoP</name>
    <name evidence="4" type="ORF">H9850_06595</name>
</gene>